<dbReference type="GO" id="GO:0003723">
    <property type="term" value="F:RNA binding"/>
    <property type="evidence" value="ECO:0007669"/>
    <property type="project" value="UniProtKB-UniRule"/>
</dbReference>
<evidence type="ECO:0000313" key="7">
    <source>
        <dbReference type="EMBL" id="KAH3680716.1"/>
    </source>
</evidence>
<evidence type="ECO:0000313" key="8">
    <source>
        <dbReference type="Proteomes" id="UP000769528"/>
    </source>
</evidence>
<evidence type="ECO:0000259" key="6">
    <source>
        <dbReference type="PROSITE" id="PS50102"/>
    </source>
</evidence>
<dbReference type="InterPro" id="IPR000504">
    <property type="entry name" value="RRM_dom"/>
</dbReference>
<gene>
    <name evidence="7" type="ORF">WICMUC_000187</name>
</gene>
<dbReference type="PROSITE" id="PS50102">
    <property type="entry name" value="RRM"/>
    <property type="match status" value="3"/>
</dbReference>
<reference evidence="7" key="1">
    <citation type="journal article" date="2021" name="Open Biol.">
        <title>Shared evolutionary footprints suggest mitochondrial oxidative damage underlies multiple complex I losses in fungi.</title>
        <authorList>
            <person name="Schikora-Tamarit M.A."/>
            <person name="Marcet-Houben M."/>
            <person name="Nosek J."/>
            <person name="Gabaldon T."/>
        </authorList>
    </citation>
    <scope>NUCLEOTIDE SEQUENCE</scope>
    <source>
        <strain evidence="7">CBS6341</strain>
    </source>
</reference>
<feature type="region of interest" description="Disordered" evidence="5">
    <location>
        <begin position="1"/>
        <end position="21"/>
    </location>
</feature>
<dbReference type="AlphaFoldDB" id="A0A9P8TJ43"/>
<proteinExistence type="predicted"/>
<dbReference type="InterPro" id="IPR012677">
    <property type="entry name" value="Nucleotide-bd_a/b_plait_sf"/>
</dbReference>
<evidence type="ECO:0000256" key="3">
    <source>
        <dbReference type="PROSITE-ProRule" id="PRU00176"/>
    </source>
</evidence>
<dbReference type="OrthoDB" id="6159137at2759"/>
<protein>
    <recommendedName>
        <fullName evidence="6">RRM domain-containing protein</fullName>
    </recommendedName>
</protein>
<keyword evidence="8" id="KW-1185">Reference proteome</keyword>
<evidence type="ECO:0000256" key="1">
    <source>
        <dbReference type="ARBA" id="ARBA00022737"/>
    </source>
</evidence>
<dbReference type="CDD" id="cd00590">
    <property type="entry name" value="RRM_SF"/>
    <property type="match status" value="1"/>
</dbReference>
<evidence type="ECO:0000256" key="2">
    <source>
        <dbReference type="ARBA" id="ARBA00022884"/>
    </source>
</evidence>
<feature type="region of interest" description="Disordered" evidence="5">
    <location>
        <begin position="125"/>
        <end position="152"/>
    </location>
</feature>
<keyword evidence="4" id="KW-0175">Coiled coil</keyword>
<keyword evidence="1" id="KW-0677">Repeat</keyword>
<feature type="coiled-coil region" evidence="4">
    <location>
        <begin position="409"/>
        <end position="454"/>
    </location>
</feature>
<dbReference type="Proteomes" id="UP000769528">
    <property type="component" value="Unassembled WGS sequence"/>
</dbReference>
<feature type="compositionally biased region" description="Basic and acidic residues" evidence="5">
    <location>
        <begin position="1"/>
        <end position="11"/>
    </location>
</feature>
<organism evidence="7 8">
    <name type="scientific">Wickerhamomyces mucosus</name>
    <dbReference type="NCBI Taxonomy" id="1378264"/>
    <lineage>
        <taxon>Eukaryota</taxon>
        <taxon>Fungi</taxon>
        <taxon>Dikarya</taxon>
        <taxon>Ascomycota</taxon>
        <taxon>Saccharomycotina</taxon>
        <taxon>Saccharomycetes</taxon>
        <taxon>Phaffomycetales</taxon>
        <taxon>Wickerhamomycetaceae</taxon>
        <taxon>Wickerhamomyces</taxon>
    </lineage>
</organism>
<dbReference type="Gene3D" id="3.30.70.330">
    <property type="match status" value="3"/>
</dbReference>
<dbReference type="EMBL" id="JAEUBF010000055">
    <property type="protein sequence ID" value="KAH3680716.1"/>
    <property type="molecule type" value="Genomic_DNA"/>
</dbReference>
<dbReference type="PANTHER" id="PTHR24012">
    <property type="entry name" value="RNA BINDING PROTEIN"/>
    <property type="match status" value="1"/>
</dbReference>
<sequence length="650" mass="75327">MTDSTSREHETTTLSTHQQVEYDITNAEQTDASNEPIYLTRESISSTDQSIDGVEGEDDEYHYHSPVNSNVVLTIKYKFSNNKYGKPRSLSELYDASGLKFDQILQYLSDNYEDRPFQILNNDEYEGEEEEEEDENGSDDNGSKKEEDKAQEIPELNSISDVNWIKLKFLNKTNFHTVINNLQIQFPSTNDYSITFKLDYDYLIHPGNLFIKNISKSIGINDLIKILSPFGQIKNCKIIENLNPLIPTNYGFVNFLRGKDAQLAINQLSGQIFFDSSLYLNHHISKRQRLEISNELFTNIYIKNLPHDITKIELLNLFQKFGEIISVHLPNLSLEPNEFKYGFINFQNHKSAIDSISELNNYEIKPNVFISVSKAQRREDLAKVHHNNINQNQQHRQSLFPYPIPIPHIQHQLDQLVQLQQQQQQQEHQQQQQQQQQEQQEQQEQQQQQQQQQQFSEQSQQLLGGHQHVQNQVQQPLNNNISSNSIPLPGPNHQPTNVYAKNLPLSIDDTLFYDLFKQFGEIISAKIMTHEDGSSKGYGFVCFKHSIQASQSIVALNKFKISKLNLFIEGDYSSGADEPELHVSFAQKNNKKLIKKYQNNYNQLHHHQPQQILFYPPSPGFINPNMVNPGINDYYLGGFNYYIPPNRYLQ</sequence>
<feature type="compositionally biased region" description="Acidic residues" evidence="5">
    <location>
        <begin position="125"/>
        <end position="138"/>
    </location>
</feature>
<dbReference type="SUPFAM" id="SSF54928">
    <property type="entry name" value="RNA-binding domain, RBD"/>
    <property type="match status" value="3"/>
</dbReference>
<accession>A0A9P8TJ43</accession>
<evidence type="ECO:0000256" key="5">
    <source>
        <dbReference type="SAM" id="MobiDB-lite"/>
    </source>
</evidence>
<evidence type="ECO:0000256" key="4">
    <source>
        <dbReference type="SAM" id="Coils"/>
    </source>
</evidence>
<dbReference type="Pfam" id="PF00076">
    <property type="entry name" value="RRM_1"/>
    <property type="match status" value="3"/>
</dbReference>
<feature type="domain" description="RRM" evidence="6">
    <location>
        <begin position="496"/>
        <end position="588"/>
    </location>
</feature>
<reference evidence="7" key="2">
    <citation type="submission" date="2021-01" db="EMBL/GenBank/DDBJ databases">
        <authorList>
            <person name="Schikora-Tamarit M.A."/>
        </authorList>
    </citation>
    <scope>NUCLEOTIDE SEQUENCE</scope>
    <source>
        <strain evidence="7">CBS6341</strain>
    </source>
</reference>
<feature type="compositionally biased region" description="Basic and acidic residues" evidence="5">
    <location>
        <begin position="141"/>
        <end position="152"/>
    </location>
</feature>
<dbReference type="InterPro" id="IPR035979">
    <property type="entry name" value="RBD_domain_sf"/>
</dbReference>
<name>A0A9P8TJ43_9ASCO</name>
<keyword evidence="2 3" id="KW-0694">RNA-binding</keyword>
<feature type="domain" description="RRM" evidence="6">
    <location>
        <begin position="298"/>
        <end position="377"/>
    </location>
</feature>
<feature type="domain" description="RRM" evidence="6">
    <location>
        <begin position="207"/>
        <end position="295"/>
    </location>
</feature>
<dbReference type="SMART" id="SM00360">
    <property type="entry name" value="RRM"/>
    <property type="match status" value="3"/>
</dbReference>
<comment type="caution">
    <text evidence="7">The sequence shown here is derived from an EMBL/GenBank/DDBJ whole genome shotgun (WGS) entry which is preliminary data.</text>
</comment>